<keyword evidence="5" id="KW-1185">Reference proteome</keyword>
<dbReference type="Pfam" id="PF13439">
    <property type="entry name" value="Glyco_transf_4"/>
    <property type="match status" value="1"/>
</dbReference>
<evidence type="ECO:0000313" key="4">
    <source>
        <dbReference type="EMBL" id="QZN99395.1"/>
    </source>
</evidence>
<protein>
    <submittedName>
        <fullName evidence="4">MSMEG_0565 family glycosyltransferase</fullName>
    </submittedName>
</protein>
<evidence type="ECO:0000313" key="5">
    <source>
        <dbReference type="Proteomes" id="UP000825701"/>
    </source>
</evidence>
<dbReference type="Pfam" id="PF00534">
    <property type="entry name" value="Glycos_transf_1"/>
    <property type="match status" value="1"/>
</dbReference>
<evidence type="ECO:0000259" key="3">
    <source>
        <dbReference type="Pfam" id="PF13439"/>
    </source>
</evidence>
<gene>
    <name evidence="4" type="ORF">K6K41_21995</name>
</gene>
<dbReference type="SUPFAM" id="SSF53756">
    <property type="entry name" value="UDP-Glycosyltransferase/glycogen phosphorylase"/>
    <property type="match status" value="1"/>
</dbReference>
<dbReference type="EMBL" id="CP081869">
    <property type="protein sequence ID" value="QZN99395.1"/>
    <property type="molecule type" value="Genomic_DNA"/>
</dbReference>
<dbReference type="Gene3D" id="3.40.50.2000">
    <property type="entry name" value="Glycogen Phosphorylase B"/>
    <property type="match status" value="2"/>
</dbReference>
<dbReference type="CDD" id="cd03801">
    <property type="entry name" value="GT4_PimA-like"/>
    <property type="match status" value="1"/>
</dbReference>
<dbReference type="KEGG" id="cmet:K6K41_21995"/>
<name>A0A9E6R705_9HYPH</name>
<organism evidence="4 5">
    <name type="scientific">Chenggangzhangella methanolivorans</name>
    <dbReference type="NCBI Taxonomy" id="1437009"/>
    <lineage>
        <taxon>Bacteria</taxon>
        <taxon>Pseudomonadati</taxon>
        <taxon>Pseudomonadota</taxon>
        <taxon>Alphaproteobacteria</taxon>
        <taxon>Hyphomicrobiales</taxon>
        <taxon>Methylopilaceae</taxon>
        <taxon>Chenggangzhangella</taxon>
    </lineage>
</organism>
<dbReference type="NCBIfam" id="TIGR04047">
    <property type="entry name" value="MSMEG_0565_glyc"/>
    <property type="match status" value="1"/>
</dbReference>
<reference evidence="4" key="1">
    <citation type="submission" date="2021-08" db="EMBL/GenBank/DDBJ databases">
        <authorList>
            <person name="Zhang H."/>
            <person name="Xu M."/>
            <person name="Yu Z."/>
            <person name="Yang L."/>
            <person name="Cai Y."/>
        </authorList>
    </citation>
    <scope>NUCLEOTIDE SEQUENCE</scope>
    <source>
        <strain evidence="4">CHL1</strain>
    </source>
</reference>
<evidence type="ECO:0000256" key="1">
    <source>
        <dbReference type="ARBA" id="ARBA00022679"/>
    </source>
</evidence>
<dbReference type="InterPro" id="IPR001296">
    <property type="entry name" value="Glyco_trans_1"/>
</dbReference>
<feature type="domain" description="Glycosyl transferase family 1" evidence="2">
    <location>
        <begin position="200"/>
        <end position="347"/>
    </location>
</feature>
<dbReference type="InterPro" id="IPR023986">
    <property type="entry name" value="GlycosylTfrase_MSMEG0565"/>
</dbReference>
<feature type="domain" description="Glycosyltransferase subfamily 4-like N-terminal" evidence="3">
    <location>
        <begin position="20"/>
        <end position="180"/>
    </location>
</feature>
<keyword evidence="1" id="KW-0808">Transferase</keyword>
<dbReference type="GO" id="GO:0016757">
    <property type="term" value="F:glycosyltransferase activity"/>
    <property type="evidence" value="ECO:0007669"/>
    <property type="project" value="InterPro"/>
</dbReference>
<sequence>MTRTGSLRIAICCHSVNPRGGVAHALALAEALAGLGHELVVHAPDPAAIGFFRSASVETQAFAAVPAPEGGTSALVEARIGDYAAHFDAARIARFDIFHAQDGLSGNALASLKEAGAIRRFARTVHHVDAFRDPRLIAWQRRAIMRADAHFAVSRLWRRELLAREGVEATVVGNGVDLARYSPEPSGGERALATRLGLGGGPVILAVGGVEERKNTVRLLAAFVQLRRLVPGAQLVVAGGASLLDHGAYRARFRETLAESRLPSDAVVVAGPLPDADMPALYRLADVLAFPSVSEGFGLVALEAMASGTPVVVSSIEPFTEYLSASDVAWCDPLSEGSIANALMAALGGLSEQLSRKGLEAAARHGWERVAKAHLPVYARLAEHAYA</sequence>
<accession>A0A9E6R705</accession>
<proteinExistence type="predicted"/>
<dbReference type="AlphaFoldDB" id="A0A9E6R705"/>
<dbReference type="RefSeq" id="WP_261402458.1">
    <property type="nucleotide sequence ID" value="NZ_CP081869.1"/>
</dbReference>
<dbReference type="Proteomes" id="UP000825701">
    <property type="component" value="Chromosome"/>
</dbReference>
<dbReference type="PANTHER" id="PTHR46401:SF2">
    <property type="entry name" value="GLYCOSYLTRANSFERASE WBBK-RELATED"/>
    <property type="match status" value="1"/>
</dbReference>
<dbReference type="InterPro" id="IPR028098">
    <property type="entry name" value="Glyco_trans_4-like_N"/>
</dbReference>
<dbReference type="PANTHER" id="PTHR46401">
    <property type="entry name" value="GLYCOSYLTRANSFERASE WBBK-RELATED"/>
    <property type="match status" value="1"/>
</dbReference>
<evidence type="ECO:0000259" key="2">
    <source>
        <dbReference type="Pfam" id="PF00534"/>
    </source>
</evidence>
<dbReference type="GO" id="GO:0009103">
    <property type="term" value="P:lipopolysaccharide biosynthetic process"/>
    <property type="evidence" value="ECO:0007669"/>
    <property type="project" value="TreeGrafter"/>
</dbReference>